<evidence type="ECO:0000256" key="1">
    <source>
        <dbReference type="ARBA" id="ARBA00004123"/>
    </source>
</evidence>
<feature type="domain" description="BHLH" evidence="6">
    <location>
        <begin position="158"/>
        <end position="207"/>
    </location>
</feature>
<feature type="region of interest" description="Disordered" evidence="5">
    <location>
        <begin position="229"/>
        <end position="249"/>
    </location>
</feature>
<evidence type="ECO:0000256" key="5">
    <source>
        <dbReference type="SAM" id="MobiDB-lite"/>
    </source>
</evidence>
<dbReference type="InterPro" id="IPR036638">
    <property type="entry name" value="HLH_DNA-bd_sf"/>
</dbReference>
<dbReference type="Gene3D" id="4.10.280.10">
    <property type="entry name" value="Helix-loop-helix DNA-binding domain"/>
    <property type="match status" value="1"/>
</dbReference>
<evidence type="ECO:0000256" key="4">
    <source>
        <dbReference type="ARBA" id="ARBA00023242"/>
    </source>
</evidence>
<proteinExistence type="predicted"/>
<dbReference type="Pfam" id="PF23173">
    <property type="entry name" value="bHLH_SAC51"/>
    <property type="match status" value="1"/>
</dbReference>
<dbReference type="PANTHER" id="PTHR36066:SF11">
    <property type="entry name" value="TRANSCRIPTION FACTOR BHLH144"/>
    <property type="match status" value="1"/>
</dbReference>
<comment type="caution">
    <text evidence="7">The sequence shown here is derived from an EMBL/GenBank/DDBJ whole genome shotgun (WGS) entry which is preliminary data.</text>
</comment>
<dbReference type="InterPro" id="IPR037546">
    <property type="entry name" value="SAC51-like"/>
</dbReference>
<dbReference type="PANTHER" id="PTHR36066">
    <property type="entry name" value="TRANSCRIPTION FACTOR BHLH145"/>
    <property type="match status" value="1"/>
</dbReference>
<comment type="subcellular location">
    <subcellularLocation>
        <location evidence="1">Nucleus</location>
    </subcellularLocation>
</comment>
<dbReference type="Proteomes" id="UP001318860">
    <property type="component" value="Unassembled WGS sequence"/>
</dbReference>
<evidence type="ECO:0000259" key="6">
    <source>
        <dbReference type="PROSITE" id="PS50888"/>
    </source>
</evidence>
<reference evidence="7 8" key="1">
    <citation type="journal article" date="2021" name="Comput. Struct. Biotechnol. J.">
        <title>De novo genome assembly of the potent medicinal plant Rehmannia glutinosa using nanopore technology.</title>
        <authorList>
            <person name="Ma L."/>
            <person name="Dong C."/>
            <person name="Song C."/>
            <person name="Wang X."/>
            <person name="Zheng X."/>
            <person name="Niu Y."/>
            <person name="Chen S."/>
            <person name="Feng W."/>
        </authorList>
    </citation>
    <scope>NUCLEOTIDE SEQUENCE [LARGE SCALE GENOMIC DNA]</scope>
    <source>
        <strain evidence="7">DH-2019</strain>
    </source>
</reference>
<gene>
    <name evidence="7" type="ORF">DH2020_017579</name>
</gene>
<sequence>MNSNQPYFPGQPMQPLADQYGYYTQNAPMASVFNGGFVPPSIEPLMPFHNVAIQPSDACPKNLVIFDQTSHRSQIMFHPEISPTIFYPGFGVDNIDQKDTIDEIKVSSPFKEDSDDIDALLSTEDDEIEECDDDDEISTARTDAGYECNSPDSCSNFEPKYSESRYNGKKRQRMRKMVTALKGIVPGGNQMSTVAVLDEAVRYLKSLKMDMQKMGIRNSKALPFAGLRISPQTGKPVSKELENEPLVLN</sequence>
<evidence type="ECO:0000256" key="3">
    <source>
        <dbReference type="ARBA" id="ARBA00023163"/>
    </source>
</evidence>
<keyword evidence="4" id="KW-0539">Nucleus</keyword>
<keyword evidence="3" id="KW-0804">Transcription</keyword>
<organism evidence="7 8">
    <name type="scientific">Rehmannia glutinosa</name>
    <name type="common">Chinese foxglove</name>
    <dbReference type="NCBI Taxonomy" id="99300"/>
    <lineage>
        <taxon>Eukaryota</taxon>
        <taxon>Viridiplantae</taxon>
        <taxon>Streptophyta</taxon>
        <taxon>Embryophyta</taxon>
        <taxon>Tracheophyta</taxon>
        <taxon>Spermatophyta</taxon>
        <taxon>Magnoliopsida</taxon>
        <taxon>eudicotyledons</taxon>
        <taxon>Gunneridae</taxon>
        <taxon>Pentapetalae</taxon>
        <taxon>asterids</taxon>
        <taxon>lamiids</taxon>
        <taxon>Lamiales</taxon>
        <taxon>Orobanchaceae</taxon>
        <taxon>Rehmannieae</taxon>
        <taxon>Rehmannia</taxon>
    </lineage>
</organism>
<evidence type="ECO:0000313" key="8">
    <source>
        <dbReference type="Proteomes" id="UP001318860"/>
    </source>
</evidence>
<protein>
    <recommendedName>
        <fullName evidence="6">BHLH domain-containing protein</fullName>
    </recommendedName>
</protein>
<keyword evidence="2" id="KW-0805">Transcription regulation</keyword>
<dbReference type="EMBL" id="JABTTQ020000009">
    <property type="protein sequence ID" value="KAK6150054.1"/>
    <property type="molecule type" value="Genomic_DNA"/>
</dbReference>
<name>A0ABR0WSD2_REHGL</name>
<dbReference type="PROSITE" id="PS50888">
    <property type="entry name" value="BHLH"/>
    <property type="match status" value="1"/>
</dbReference>
<dbReference type="InterPro" id="IPR011598">
    <property type="entry name" value="bHLH_dom"/>
</dbReference>
<dbReference type="SUPFAM" id="SSF47459">
    <property type="entry name" value="HLH, helix-loop-helix DNA-binding domain"/>
    <property type="match status" value="1"/>
</dbReference>
<keyword evidence="8" id="KW-1185">Reference proteome</keyword>
<accession>A0ABR0WSD2</accession>
<evidence type="ECO:0000256" key="2">
    <source>
        <dbReference type="ARBA" id="ARBA00023015"/>
    </source>
</evidence>
<evidence type="ECO:0000313" key="7">
    <source>
        <dbReference type="EMBL" id="KAK6150054.1"/>
    </source>
</evidence>